<keyword evidence="10" id="KW-1185">Reference proteome</keyword>
<dbReference type="FunFam" id="1.10.8.60:FF:000022">
    <property type="entry name" value="Fidgetin like 1"/>
    <property type="match status" value="1"/>
</dbReference>
<keyword evidence="4" id="KW-0413">Isomerase</keyword>
<dbReference type="SUPFAM" id="SSF49354">
    <property type="entry name" value="PapD-like"/>
    <property type="match status" value="1"/>
</dbReference>
<evidence type="ECO:0000313" key="9">
    <source>
        <dbReference type="EMBL" id="KAI1707748.1"/>
    </source>
</evidence>
<sequence>MSKPQQVLKIDPPHELIFEGFPNFEFIPIGPLNNYPFKWTHVKPLRLSNPTTQAVFFEVTQFQPPDKLYYYYYIRPQTGLVEPGHTVEINISAQVLYPLTERDFCTDEPAARTWYKTDQSTSKNGFLNITYGTDIVLCRCSDFLHKLYGTDKSTSALDFLNELLKETSHMVDKSQIMESILTVNFLRKKMSTEMRQKFISSAATASEEAQTAIVLSQQLVEVLRENQEKKSTYAIAEAFSVLDNETERLQRLAHSLKYKEARFNECMEHFEKGEFPLYENEATQIIEKIQGDTLNLHQLRKYLVELMDFLNIFDTHKLQAQTAICQSQQLVEVLREKQKIHLANGDTETATALGNEIEVLQGLVDALKEKEGFKKCMEHFKKEDFLLFDNEVTQAIEKLQKNTLNLLQRLKSLEEKLKTLNVIDAHKLQAQTPIVKTGQLVEVLREKQEKHSRNGDAKTDTALANEIEVLQGLAHTLKQNEGLKKCMEHFEKEDFLPFKNEATQVIKKFQEDTLKLDHRLKSTKEKLKTLSVIEKIQNGKQTFLRSVDTALAEEILETIVKPTNPFTVGQGSGVKLADIEGNDKAKTALQQSVIFPMINPRLFSGLRAPSKGLLFYGPPGNGKTMIAKAAAEEAKCTFFSISAATIMAKCYTWEGEKMVKTLFQMARNAQPSIIFIDEIDSMLCGRTGNESGAERRVKTEFLVQMDGCTNKADDKLLVLGTTNRPHELDEAVLRRLPQRIFIDLPNAVARRSLIVSTFEQHKTAYQITDGELVEIANMTDGYSYSDLLAVCSAAANEPLKEIDKSKLAEITPDMLRPVNYRDFITAIRNTRPTTSPENRRKLQEFASAGTVGEDYR</sequence>
<dbReference type="Gene3D" id="3.40.50.300">
    <property type="entry name" value="P-loop containing nucleotide triphosphate hydrolases"/>
    <property type="match status" value="1"/>
</dbReference>
<dbReference type="Gene3D" id="1.10.8.60">
    <property type="match status" value="1"/>
</dbReference>
<dbReference type="InterPro" id="IPR027417">
    <property type="entry name" value="P-loop_NTPase"/>
</dbReference>
<protein>
    <recommendedName>
        <fullName evidence="6">microtubule-severing ATPase</fullName>
        <ecNumber evidence="6">5.6.1.1</ecNumber>
    </recommendedName>
</protein>
<dbReference type="InterPro" id="IPR008962">
    <property type="entry name" value="PapD-like_sf"/>
</dbReference>
<dbReference type="GO" id="GO:0005524">
    <property type="term" value="F:ATP binding"/>
    <property type="evidence" value="ECO:0007669"/>
    <property type="project" value="UniProtKB-KW"/>
</dbReference>
<dbReference type="EMBL" id="JAKKPZ010000039">
    <property type="protein sequence ID" value="KAI1707748.1"/>
    <property type="molecule type" value="Genomic_DNA"/>
</dbReference>
<dbReference type="InterPro" id="IPR003593">
    <property type="entry name" value="AAA+_ATPase"/>
</dbReference>
<feature type="region of interest" description="Disordered" evidence="7">
    <location>
        <begin position="831"/>
        <end position="856"/>
    </location>
</feature>
<name>A0AAD4MUU8_9BILA</name>
<dbReference type="GO" id="GO:0005874">
    <property type="term" value="C:microtubule"/>
    <property type="evidence" value="ECO:0007669"/>
    <property type="project" value="UniProtKB-KW"/>
</dbReference>
<evidence type="ECO:0000256" key="4">
    <source>
        <dbReference type="ARBA" id="ARBA00023235"/>
    </source>
</evidence>
<dbReference type="PANTHER" id="PTHR23074">
    <property type="entry name" value="AAA DOMAIN-CONTAINING"/>
    <property type="match status" value="1"/>
</dbReference>
<dbReference type="InterPro" id="IPR000535">
    <property type="entry name" value="MSP_dom"/>
</dbReference>
<keyword evidence="3" id="KW-0067">ATP-binding</keyword>
<dbReference type="InterPro" id="IPR003959">
    <property type="entry name" value="ATPase_AAA_core"/>
</dbReference>
<keyword evidence="2" id="KW-0547">Nucleotide-binding</keyword>
<comment type="caution">
    <text evidence="9">The sequence shown here is derived from an EMBL/GenBank/DDBJ whole genome shotgun (WGS) entry which is preliminary data.</text>
</comment>
<evidence type="ECO:0000256" key="6">
    <source>
        <dbReference type="ARBA" id="ARBA00038871"/>
    </source>
</evidence>
<dbReference type="SMART" id="SM00382">
    <property type="entry name" value="AAA"/>
    <property type="match status" value="1"/>
</dbReference>
<evidence type="ECO:0000256" key="3">
    <source>
        <dbReference type="ARBA" id="ARBA00022840"/>
    </source>
</evidence>
<dbReference type="InterPro" id="IPR013783">
    <property type="entry name" value="Ig-like_fold"/>
</dbReference>
<proteinExistence type="predicted"/>
<dbReference type="PROSITE" id="PS50202">
    <property type="entry name" value="MSP"/>
    <property type="match status" value="1"/>
</dbReference>
<organism evidence="9 10">
    <name type="scientific">Ditylenchus destructor</name>
    <dbReference type="NCBI Taxonomy" id="166010"/>
    <lineage>
        <taxon>Eukaryota</taxon>
        <taxon>Metazoa</taxon>
        <taxon>Ecdysozoa</taxon>
        <taxon>Nematoda</taxon>
        <taxon>Chromadorea</taxon>
        <taxon>Rhabditida</taxon>
        <taxon>Tylenchina</taxon>
        <taxon>Tylenchomorpha</taxon>
        <taxon>Sphaerularioidea</taxon>
        <taxon>Anguinidae</taxon>
        <taxon>Anguininae</taxon>
        <taxon>Ditylenchus</taxon>
    </lineage>
</organism>
<dbReference type="PROSITE" id="PS00674">
    <property type="entry name" value="AAA"/>
    <property type="match status" value="1"/>
</dbReference>
<accession>A0AAD4MUU8</accession>
<dbReference type="SUPFAM" id="SSF52540">
    <property type="entry name" value="P-loop containing nucleoside triphosphate hydrolases"/>
    <property type="match status" value="1"/>
</dbReference>
<dbReference type="AlphaFoldDB" id="A0AAD4MUU8"/>
<dbReference type="EC" id="5.6.1.1" evidence="6"/>
<evidence type="ECO:0000256" key="7">
    <source>
        <dbReference type="SAM" id="MobiDB-lite"/>
    </source>
</evidence>
<dbReference type="PANTHER" id="PTHR23074:SF86">
    <property type="entry name" value="SPASTIN"/>
    <property type="match status" value="1"/>
</dbReference>
<keyword evidence="1" id="KW-0493">Microtubule</keyword>
<dbReference type="InterPro" id="IPR050304">
    <property type="entry name" value="MT-severing_AAA_ATPase"/>
</dbReference>
<dbReference type="GO" id="GO:0016887">
    <property type="term" value="F:ATP hydrolysis activity"/>
    <property type="evidence" value="ECO:0007669"/>
    <property type="project" value="InterPro"/>
</dbReference>
<evidence type="ECO:0000256" key="2">
    <source>
        <dbReference type="ARBA" id="ARBA00022741"/>
    </source>
</evidence>
<evidence type="ECO:0000256" key="5">
    <source>
        <dbReference type="ARBA" id="ARBA00036378"/>
    </source>
</evidence>
<dbReference type="Pfam" id="PF00004">
    <property type="entry name" value="AAA"/>
    <property type="match status" value="1"/>
</dbReference>
<dbReference type="Gene3D" id="2.60.40.10">
    <property type="entry name" value="Immunoglobulins"/>
    <property type="match status" value="1"/>
</dbReference>
<dbReference type="GO" id="GO:0008568">
    <property type="term" value="F:microtubule severing ATPase activity"/>
    <property type="evidence" value="ECO:0007669"/>
    <property type="project" value="UniProtKB-EC"/>
</dbReference>
<dbReference type="Proteomes" id="UP001201812">
    <property type="component" value="Unassembled WGS sequence"/>
</dbReference>
<evidence type="ECO:0000256" key="1">
    <source>
        <dbReference type="ARBA" id="ARBA00022701"/>
    </source>
</evidence>
<evidence type="ECO:0000259" key="8">
    <source>
        <dbReference type="PROSITE" id="PS50202"/>
    </source>
</evidence>
<reference evidence="9" key="1">
    <citation type="submission" date="2022-01" db="EMBL/GenBank/DDBJ databases">
        <title>Genome Sequence Resource for Two Populations of Ditylenchus destructor, the Migratory Endoparasitic Phytonematode.</title>
        <authorList>
            <person name="Zhang H."/>
            <person name="Lin R."/>
            <person name="Xie B."/>
        </authorList>
    </citation>
    <scope>NUCLEOTIDE SEQUENCE</scope>
    <source>
        <strain evidence="9">BazhouSP</strain>
    </source>
</reference>
<comment type="catalytic activity">
    <reaction evidence="5">
        <text>n ATP + n H2O + a microtubule = n ADP + n phosphate + (n+1) alpha/beta tubulin heterodimers.</text>
        <dbReference type="EC" id="5.6.1.1"/>
    </reaction>
</comment>
<feature type="domain" description="MSP" evidence="8">
    <location>
        <begin position="7"/>
        <end position="186"/>
    </location>
</feature>
<evidence type="ECO:0000313" key="10">
    <source>
        <dbReference type="Proteomes" id="UP001201812"/>
    </source>
</evidence>
<dbReference type="InterPro" id="IPR003960">
    <property type="entry name" value="ATPase_AAA_CS"/>
</dbReference>
<gene>
    <name evidence="9" type="ORF">DdX_12303</name>
</gene>